<evidence type="ECO:0000313" key="2">
    <source>
        <dbReference type="Proteomes" id="UP000307217"/>
    </source>
</evidence>
<dbReference type="InterPro" id="IPR050816">
    <property type="entry name" value="Flavin-dep_Halogenase_NPB"/>
</dbReference>
<dbReference type="RefSeq" id="WP_138592381.1">
    <property type="nucleotide sequence ID" value="NZ_PNBX01000055.1"/>
</dbReference>
<reference evidence="1 2" key="1">
    <citation type="submission" date="2018-01" db="EMBL/GenBank/DDBJ databases">
        <authorList>
            <person name="Paulsen S."/>
            <person name="Gram L.K."/>
        </authorList>
    </citation>
    <scope>NUCLEOTIDE SEQUENCE [LARGE SCALE GENOMIC DNA]</scope>
    <source>
        <strain evidence="1 2">S3790</strain>
    </source>
</reference>
<dbReference type="Gene3D" id="3.50.50.60">
    <property type="entry name" value="FAD/NAD(P)-binding domain"/>
    <property type="match status" value="1"/>
</dbReference>
<dbReference type="NCBIfam" id="NF038171">
    <property type="entry name" value="maturase_LodB"/>
    <property type="match status" value="1"/>
</dbReference>
<organism evidence="1 2">
    <name type="scientific">Pseudoalteromonas aurantia</name>
    <dbReference type="NCBI Taxonomy" id="43654"/>
    <lineage>
        <taxon>Bacteria</taxon>
        <taxon>Pseudomonadati</taxon>
        <taxon>Pseudomonadota</taxon>
        <taxon>Gammaproteobacteria</taxon>
        <taxon>Alteromonadales</taxon>
        <taxon>Pseudoalteromonadaceae</taxon>
        <taxon>Pseudoalteromonas</taxon>
    </lineage>
</organism>
<dbReference type="Gene3D" id="3.30.9.100">
    <property type="match status" value="1"/>
</dbReference>
<dbReference type="Pfam" id="PF04820">
    <property type="entry name" value="Trp_halogenase"/>
    <property type="match status" value="2"/>
</dbReference>
<dbReference type="AlphaFoldDB" id="A0A5S3V753"/>
<protein>
    <submittedName>
        <fullName evidence="1">Dehydrogenase</fullName>
    </submittedName>
</protein>
<dbReference type="SUPFAM" id="SSF51905">
    <property type="entry name" value="FAD/NAD(P)-binding domain"/>
    <property type="match status" value="1"/>
</dbReference>
<proteinExistence type="predicted"/>
<gene>
    <name evidence="1" type="ORF">CWC19_13645</name>
</gene>
<evidence type="ECO:0000313" key="1">
    <source>
        <dbReference type="EMBL" id="TMO67580.1"/>
    </source>
</evidence>
<dbReference type="Proteomes" id="UP000307217">
    <property type="component" value="Unassembled WGS sequence"/>
</dbReference>
<dbReference type="InterPro" id="IPR036188">
    <property type="entry name" value="FAD/NAD-bd_sf"/>
</dbReference>
<name>A0A5S3V753_9GAMM</name>
<dbReference type="PANTHER" id="PTHR43747:SF1">
    <property type="entry name" value="SLR1998 PROTEIN"/>
    <property type="match status" value="1"/>
</dbReference>
<comment type="caution">
    <text evidence="1">The sequence shown here is derived from an EMBL/GenBank/DDBJ whole genome shotgun (WGS) entry which is preliminary data.</text>
</comment>
<accession>A0A5S3V753</accession>
<reference evidence="2" key="2">
    <citation type="submission" date="2019-06" db="EMBL/GenBank/DDBJ databases">
        <title>Co-occurence of chitin degradation, pigmentation and bioactivity in marine Pseudoalteromonas.</title>
        <authorList>
            <person name="Sonnenschein E.C."/>
            <person name="Bech P.K."/>
        </authorList>
    </citation>
    <scope>NUCLEOTIDE SEQUENCE [LARGE SCALE GENOMIC DNA]</scope>
    <source>
        <strain evidence="2">S3790</strain>
    </source>
</reference>
<dbReference type="EMBL" id="PNBX01000055">
    <property type="protein sequence ID" value="TMO67580.1"/>
    <property type="molecule type" value="Genomic_DNA"/>
</dbReference>
<dbReference type="GO" id="GO:0004497">
    <property type="term" value="F:monooxygenase activity"/>
    <property type="evidence" value="ECO:0007669"/>
    <property type="project" value="InterPro"/>
</dbReference>
<sequence length="386" mass="43635">MVSSIIDTDVAIFGAGPAGACAALSLLNHTNLDITLIEQSDLNRERIGEHVTESIFDFIDYLKIKPENFGSDCFIPTFDSTSYWGSDLPGMRNSVFTAQQSTFQLNREQFDLQLLENIAERGGRVMPRTHCQQINQWEDGRWQLKLSHPVHGAFILCARFIVDASGRNANISRQLGLTGKKVDDLMAVGRFFESTSDEQKKQEYLIESTEHGWWYGALLPNNQYSICFFSDADIVSNLRLNQQSHFNALLAQTKHIKKLVKETKVTTPHPWVRQAYSQSNVFESLPNFLAIGDAACAFDPISSLGIGFALSSGCHAANLIAANLTDTDSNQEQLINQFQMDLNNQFDHYLTLRQQFYQQEGRWQQAPFWQRRHVKITTLQSEGVSA</sequence>
<dbReference type="PANTHER" id="PTHR43747">
    <property type="entry name" value="FAD-BINDING PROTEIN"/>
    <property type="match status" value="1"/>
</dbReference>
<dbReference type="InterPro" id="IPR006905">
    <property type="entry name" value="Flavin_halogenase"/>
</dbReference>
<dbReference type="OrthoDB" id="6310849at2"/>